<proteinExistence type="predicted"/>
<dbReference type="RefSeq" id="WP_143522183.1">
    <property type="nucleotide sequence ID" value="NZ_CP013011.1"/>
</dbReference>
<evidence type="ECO:0000313" key="2">
    <source>
        <dbReference type="Proteomes" id="UP000058613"/>
    </source>
</evidence>
<dbReference type="EMBL" id="CP013011">
    <property type="protein sequence ID" value="ALL00224.1"/>
    <property type="molecule type" value="Genomic_DNA"/>
</dbReference>
<protein>
    <submittedName>
        <fullName evidence="1">Uncharacterized protein</fullName>
    </submittedName>
</protein>
<dbReference type="KEGG" id="pdl:Pyrde_0174"/>
<dbReference type="GeneID" id="26098500"/>
<evidence type="ECO:0000313" key="1">
    <source>
        <dbReference type="EMBL" id="ALL00224.1"/>
    </source>
</evidence>
<organism evidence="1 2">
    <name type="scientific">Pyrodictium delaneyi</name>
    <dbReference type="NCBI Taxonomy" id="1273541"/>
    <lineage>
        <taxon>Archaea</taxon>
        <taxon>Thermoproteota</taxon>
        <taxon>Thermoprotei</taxon>
        <taxon>Desulfurococcales</taxon>
        <taxon>Pyrodictiaceae</taxon>
        <taxon>Pyrodictium</taxon>
    </lineage>
</organism>
<accession>A0A0P0N0Y5</accession>
<reference evidence="1 2" key="1">
    <citation type="submission" date="2015-10" db="EMBL/GenBank/DDBJ databases">
        <title>Complete genome sequence of hyperthermophilic archaeon Pyrodictium delaneyi Su06.</title>
        <authorList>
            <person name="Jung J.-H."/>
            <person name="Lin J."/>
            <person name="Holden J.F."/>
            <person name="Park C.-S."/>
        </authorList>
    </citation>
    <scope>NUCLEOTIDE SEQUENCE [LARGE SCALE GENOMIC DNA]</scope>
    <source>
        <strain evidence="1 2">Su06</strain>
    </source>
</reference>
<dbReference type="STRING" id="1273541.Pyrde_0174"/>
<dbReference type="Proteomes" id="UP000058613">
    <property type="component" value="Chromosome"/>
</dbReference>
<gene>
    <name evidence="1" type="ORF">Pyrde_0174</name>
</gene>
<dbReference type="AlphaFoldDB" id="A0A0P0N0Y5"/>
<name>A0A0P0N0Y5_9CREN</name>
<sequence length="173" mass="18606">MNPLLTVLVLILALAQTPAVSDEPATPVPGDYAVYQVETSTGLRMRVRVDILGSDEQSILVETRVLEAQGLHDPLARLIVGGLEGRYTIPRDNKANLARTLMLGSGAGLLYVEPTSLPDGGVMRLTLNMMGAELVVEASWSPENGWLRSLTASISGLYRLVVKLVESSFMQAS</sequence>